<evidence type="ECO:0000259" key="5">
    <source>
        <dbReference type="PROSITE" id="PS51007"/>
    </source>
</evidence>
<dbReference type="SUPFAM" id="SSF46626">
    <property type="entry name" value="Cytochrome c"/>
    <property type="match status" value="1"/>
</dbReference>
<dbReference type="InterPro" id="IPR009056">
    <property type="entry name" value="Cyt_c-like_dom"/>
</dbReference>
<evidence type="ECO:0000256" key="2">
    <source>
        <dbReference type="ARBA" id="ARBA00022723"/>
    </source>
</evidence>
<keyword evidence="7" id="KW-1185">Reference proteome</keyword>
<reference evidence="7" key="1">
    <citation type="submission" date="2015-07" db="EMBL/GenBank/DDBJ databases">
        <title>Genome sequencing of Sunxiuqinia dokdonensis strain SK.</title>
        <authorList>
            <person name="Ahn S."/>
            <person name="Kim B.-C."/>
        </authorList>
    </citation>
    <scope>NUCLEOTIDE SEQUENCE [LARGE SCALE GENOMIC DNA]</scope>
    <source>
        <strain evidence="7">SK</strain>
    </source>
</reference>
<evidence type="ECO:0000256" key="3">
    <source>
        <dbReference type="ARBA" id="ARBA00023004"/>
    </source>
</evidence>
<organism evidence="6 7">
    <name type="scientific">Sunxiuqinia dokdonensis</name>
    <dbReference type="NCBI Taxonomy" id="1409788"/>
    <lineage>
        <taxon>Bacteria</taxon>
        <taxon>Pseudomonadati</taxon>
        <taxon>Bacteroidota</taxon>
        <taxon>Bacteroidia</taxon>
        <taxon>Marinilabiliales</taxon>
        <taxon>Prolixibacteraceae</taxon>
        <taxon>Sunxiuqinia</taxon>
    </lineage>
</organism>
<evidence type="ECO:0000256" key="1">
    <source>
        <dbReference type="ARBA" id="ARBA00022617"/>
    </source>
</evidence>
<gene>
    <name evidence="6" type="ORF">NC99_15940</name>
</gene>
<feature type="domain" description="Cytochrome c" evidence="5">
    <location>
        <begin position="63"/>
        <end position="152"/>
    </location>
</feature>
<dbReference type="PANTHER" id="PTHR40394">
    <property type="entry name" value="LIPOPROTEIN-RELATED"/>
    <property type="match status" value="1"/>
</dbReference>
<dbReference type="Proteomes" id="UP000036958">
    <property type="component" value="Unassembled WGS sequence"/>
</dbReference>
<dbReference type="EMBL" id="LGIA01000098">
    <property type="protein sequence ID" value="KOH45579.1"/>
    <property type="molecule type" value="Genomic_DNA"/>
</dbReference>
<evidence type="ECO:0000313" key="7">
    <source>
        <dbReference type="Proteomes" id="UP000036958"/>
    </source>
</evidence>
<dbReference type="STRING" id="1409788.NC99_15940"/>
<dbReference type="Pfam" id="PF13442">
    <property type="entry name" value="Cytochrome_CBB3"/>
    <property type="match status" value="1"/>
</dbReference>
<dbReference type="GO" id="GO:0046872">
    <property type="term" value="F:metal ion binding"/>
    <property type="evidence" value="ECO:0007669"/>
    <property type="project" value="UniProtKB-KW"/>
</dbReference>
<dbReference type="InterPro" id="IPR036909">
    <property type="entry name" value="Cyt_c-like_dom_sf"/>
</dbReference>
<dbReference type="GO" id="GO:0020037">
    <property type="term" value="F:heme binding"/>
    <property type="evidence" value="ECO:0007669"/>
    <property type="project" value="InterPro"/>
</dbReference>
<keyword evidence="1 4" id="KW-0349">Heme</keyword>
<dbReference type="PANTHER" id="PTHR40394:SF2">
    <property type="entry name" value="QUINOL:CYTOCHROME C OXIDOREDUCTASE MEMBRANE PROTEIN"/>
    <property type="match status" value="1"/>
</dbReference>
<sequence>MAYSPAYKTYSENPVFEEGTTMRLPAEGTIPRGFKPYPFEGRSMDEQVRAGQVLVNPLDATPEVLDEGKRQYEIFCISCHGEIGDGNGHLFTSRMFPAKPRSLVDAYLAEKPDGEIFHVITVGSFSGLMGPHGGQISPENRWKIVHYVRSLSQE</sequence>
<name>A0A0L8VAV8_9BACT</name>
<dbReference type="GO" id="GO:0009055">
    <property type="term" value="F:electron transfer activity"/>
    <property type="evidence" value="ECO:0007669"/>
    <property type="project" value="InterPro"/>
</dbReference>
<accession>A0A0L8VAV8</accession>
<evidence type="ECO:0000256" key="4">
    <source>
        <dbReference type="PROSITE-ProRule" id="PRU00433"/>
    </source>
</evidence>
<comment type="caution">
    <text evidence="6">The sequence shown here is derived from an EMBL/GenBank/DDBJ whole genome shotgun (WGS) entry which is preliminary data.</text>
</comment>
<dbReference type="AlphaFoldDB" id="A0A0L8VAV8"/>
<proteinExistence type="predicted"/>
<keyword evidence="3 4" id="KW-0408">Iron</keyword>
<dbReference type="Gene3D" id="1.10.760.10">
    <property type="entry name" value="Cytochrome c-like domain"/>
    <property type="match status" value="1"/>
</dbReference>
<evidence type="ECO:0000313" key="6">
    <source>
        <dbReference type="EMBL" id="KOH45579.1"/>
    </source>
</evidence>
<protein>
    <recommendedName>
        <fullName evidence="5">Cytochrome c domain-containing protein</fullName>
    </recommendedName>
</protein>
<keyword evidence="2 4" id="KW-0479">Metal-binding</keyword>
<dbReference type="PROSITE" id="PS51007">
    <property type="entry name" value="CYTC"/>
    <property type="match status" value="1"/>
</dbReference>